<name>A0A7W6RZA8_9PROT</name>
<protein>
    <submittedName>
        <fullName evidence="2">Crotonobetainyl-CoA:carnitine CoA-transferase CaiB-like acyl-CoA transferase</fullName>
    </submittedName>
</protein>
<evidence type="ECO:0000256" key="1">
    <source>
        <dbReference type="ARBA" id="ARBA00022679"/>
    </source>
</evidence>
<accession>A0A7W6RZA8</accession>
<dbReference type="PANTHER" id="PTHR48207">
    <property type="entry name" value="SUCCINATE--HYDROXYMETHYLGLUTARATE COA-TRANSFERASE"/>
    <property type="match status" value="1"/>
</dbReference>
<evidence type="ECO:0000313" key="2">
    <source>
        <dbReference type="EMBL" id="MBB4285892.1"/>
    </source>
</evidence>
<organism evidence="2 3">
    <name type="scientific">Roseospira goensis</name>
    <dbReference type="NCBI Taxonomy" id="391922"/>
    <lineage>
        <taxon>Bacteria</taxon>
        <taxon>Pseudomonadati</taxon>
        <taxon>Pseudomonadota</taxon>
        <taxon>Alphaproteobacteria</taxon>
        <taxon>Rhodospirillales</taxon>
        <taxon>Rhodospirillaceae</taxon>
        <taxon>Roseospira</taxon>
    </lineage>
</organism>
<comment type="caution">
    <text evidence="2">The sequence shown here is derived from an EMBL/GenBank/DDBJ whole genome shotgun (WGS) entry which is preliminary data.</text>
</comment>
<dbReference type="InterPro" id="IPR050483">
    <property type="entry name" value="CoA-transferase_III_domain"/>
</dbReference>
<dbReference type="EMBL" id="JACIGI010000010">
    <property type="protein sequence ID" value="MBB4285892.1"/>
    <property type="molecule type" value="Genomic_DNA"/>
</dbReference>
<sequence>MEQTETVTAPHGPLNGVRVIDLSSVVLGPYATMILGDLGADVIKVEAPEGDITRHIEPSRHPGMGAVFLGVNRNKRSVVLDLKRPDARAVLVDLVRDADVFLHSMRPQAIQRLGLDYAALAPHNPRLVYCNAWGFRKDGPYGNRPAYDDVIQSLSGLADLAGRAGGEPRYAPTVVADKTTGLTAAYAVMAALFHQARTGRGQEVEVPMLESMASFLLVEHLGAGTFPPADRPMGYDRALAPHRRPYATRDGYMAVMPYSTAHWQRFFRAAGRPEMADDPRVVDPATRSRHIGTLYGLVAELVAARTTAAWIRILDEIDVPGVPVQSLDDLPEDPHLKATGFFVEYAHPSEGTVRTTAVPTRFSQTPAGLTRPPPRLGEQTEEVLRDIGYDPRRIAALAASGAVGAASRPPVAASLATDL</sequence>
<keyword evidence="1 2" id="KW-0808">Transferase</keyword>
<dbReference type="SUPFAM" id="SSF89796">
    <property type="entry name" value="CoA-transferase family III (CaiB/BaiF)"/>
    <property type="match status" value="1"/>
</dbReference>
<dbReference type="GO" id="GO:0008410">
    <property type="term" value="F:CoA-transferase activity"/>
    <property type="evidence" value="ECO:0007669"/>
    <property type="project" value="TreeGrafter"/>
</dbReference>
<keyword evidence="3" id="KW-1185">Reference proteome</keyword>
<dbReference type="InterPro" id="IPR003673">
    <property type="entry name" value="CoA-Trfase_fam_III"/>
</dbReference>
<reference evidence="2 3" key="1">
    <citation type="submission" date="2020-08" db="EMBL/GenBank/DDBJ databases">
        <title>Genome sequencing of Purple Non-Sulfur Bacteria from various extreme environments.</title>
        <authorList>
            <person name="Mayer M."/>
        </authorList>
    </citation>
    <scope>NUCLEOTIDE SEQUENCE [LARGE SCALE GENOMIC DNA]</scope>
    <source>
        <strain evidence="2 3">JA135</strain>
    </source>
</reference>
<dbReference type="Gene3D" id="3.40.50.10540">
    <property type="entry name" value="Crotonobetainyl-coa:carnitine coa-transferase, domain 1"/>
    <property type="match status" value="1"/>
</dbReference>
<dbReference type="Proteomes" id="UP000555728">
    <property type="component" value="Unassembled WGS sequence"/>
</dbReference>
<dbReference type="InterPro" id="IPR044855">
    <property type="entry name" value="CoA-Trfase_III_dom3_sf"/>
</dbReference>
<dbReference type="InterPro" id="IPR023606">
    <property type="entry name" value="CoA-Trfase_III_dom_1_sf"/>
</dbReference>
<dbReference type="AlphaFoldDB" id="A0A7W6RZA8"/>
<dbReference type="PANTHER" id="PTHR48207:SF4">
    <property type="entry name" value="BLL6097 PROTEIN"/>
    <property type="match status" value="1"/>
</dbReference>
<evidence type="ECO:0000313" key="3">
    <source>
        <dbReference type="Proteomes" id="UP000555728"/>
    </source>
</evidence>
<gene>
    <name evidence="2" type="ORF">GGD88_001612</name>
</gene>
<proteinExistence type="predicted"/>
<dbReference type="Gene3D" id="3.30.1540.10">
    <property type="entry name" value="formyl-coa transferase, domain 3"/>
    <property type="match status" value="1"/>
</dbReference>
<dbReference type="Pfam" id="PF02515">
    <property type="entry name" value="CoA_transf_3"/>
    <property type="match status" value="1"/>
</dbReference>
<dbReference type="RefSeq" id="WP_184433892.1">
    <property type="nucleotide sequence ID" value="NZ_JACIGI010000010.1"/>
</dbReference>